<organism evidence="4 5">
    <name type="scientific">Legionella drancourtii LLAP12</name>
    <dbReference type="NCBI Taxonomy" id="658187"/>
    <lineage>
        <taxon>Bacteria</taxon>
        <taxon>Pseudomonadati</taxon>
        <taxon>Pseudomonadota</taxon>
        <taxon>Gammaproteobacteria</taxon>
        <taxon>Legionellales</taxon>
        <taxon>Legionellaceae</taxon>
        <taxon>Legionella</taxon>
    </lineage>
</organism>
<evidence type="ECO:0000313" key="4">
    <source>
        <dbReference type="EMBL" id="EHL32893.1"/>
    </source>
</evidence>
<keyword evidence="2" id="KW-0812">Transmembrane</keyword>
<dbReference type="InterPro" id="IPR001623">
    <property type="entry name" value="DnaJ_domain"/>
</dbReference>
<keyword evidence="5" id="KW-1185">Reference proteome</keyword>
<feature type="domain" description="J" evidence="3">
    <location>
        <begin position="1"/>
        <end position="56"/>
    </location>
</feature>
<feature type="transmembrane region" description="Helical" evidence="2">
    <location>
        <begin position="344"/>
        <end position="362"/>
    </location>
</feature>
<sequence>MFKEISKQKKKLSLKYHPDRNNNDPELTKKFLAVTEAYNKLISADEIKPSILDGIAPFGYQIPLDCIDFRIEEQIDNYFEKISFTYISLSSNEDKRKFVKENESFLQFIIWLNKHRSEICQRRDEAFYQVSNAPSLFNILYQDWNKLVIQLFAEENLDDITYREAIALGNLWPILAVRKLLSPLKWLCLIVSGTYNLLTTIPLYFIRKLFKSILDDVSSLSSNWYRIFPFLGKVAVLMAIFIIPLLLLPEAPLLVLLSLPLLTRGLFYLANPINHIIRPIAEYFNISVVTVGILTVGLGIAAVAGLSILLSLSSSITLLLVLADILAVSNLLASLVVLKKLYEVTPPLAIILGITQLVSLIIPVDTSAVVETLLSSFMLCLSQLSMLGINIMAYKGLSNVKEQSAEVYSTLPLPEQKAPEIVKQVVEQATQKNYWSHSLFNTSENAKVATVKKNEALHSMGIFGRRVKNEEHSEELLSLLPPSH</sequence>
<dbReference type="EMBL" id="JH413793">
    <property type="protein sequence ID" value="EHL32893.1"/>
    <property type="molecule type" value="Genomic_DNA"/>
</dbReference>
<reference evidence="4 5" key="1">
    <citation type="journal article" date="2011" name="BMC Genomics">
        <title>Insight into cross-talk between intra-amoebal pathogens.</title>
        <authorList>
            <person name="Gimenez G."/>
            <person name="Bertelli C."/>
            <person name="Moliner C."/>
            <person name="Robert C."/>
            <person name="Raoult D."/>
            <person name="Fournier P.E."/>
            <person name="Greub G."/>
        </authorList>
    </citation>
    <scope>NUCLEOTIDE SEQUENCE [LARGE SCALE GENOMIC DNA]</scope>
    <source>
        <strain evidence="4 5">LLAP12</strain>
    </source>
</reference>
<feature type="transmembrane region" description="Helical" evidence="2">
    <location>
        <begin position="253"/>
        <end position="271"/>
    </location>
</feature>
<accession>G9EIX5</accession>
<dbReference type="PROSITE" id="PS50076">
    <property type="entry name" value="DNAJ_2"/>
    <property type="match status" value="1"/>
</dbReference>
<dbReference type="InterPro" id="IPR036869">
    <property type="entry name" value="J_dom_sf"/>
</dbReference>
<protein>
    <recommendedName>
        <fullName evidence="3">J domain-containing protein</fullName>
    </recommendedName>
</protein>
<keyword evidence="2" id="KW-0472">Membrane</keyword>
<feature type="transmembrane region" description="Helical" evidence="2">
    <location>
        <begin position="316"/>
        <end position="337"/>
    </location>
</feature>
<keyword evidence="1" id="KW-0143">Chaperone</keyword>
<dbReference type="CDD" id="cd06257">
    <property type="entry name" value="DnaJ"/>
    <property type="match status" value="1"/>
</dbReference>
<dbReference type="SUPFAM" id="SSF46565">
    <property type="entry name" value="Chaperone J-domain"/>
    <property type="match status" value="1"/>
</dbReference>
<evidence type="ECO:0000313" key="5">
    <source>
        <dbReference type="Proteomes" id="UP000002770"/>
    </source>
</evidence>
<dbReference type="OrthoDB" id="581986at2"/>
<feature type="transmembrane region" description="Helical" evidence="2">
    <location>
        <begin position="184"/>
        <end position="206"/>
    </location>
</feature>
<dbReference type="STRING" id="658187.LDG_5132"/>
<evidence type="ECO:0000256" key="1">
    <source>
        <dbReference type="ARBA" id="ARBA00023186"/>
    </source>
</evidence>
<keyword evidence="2" id="KW-1133">Transmembrane helix</keyword>
<dbReference type="InParanoid" id="G9EIX5"/>
<proteinExistence type="predicted"/>
<dbReference type="HOGENOM" id="CLU_563591_0_0_6"/>
<name>G9EIX5_9GAMM</name>
<evidence type="ECO:0000256" key="2">
    <source>
        <dbReference type="SAM" id="Phobius"/>
    </source>
</evidence>
<dbReference type="Proteomes" id="UP000002770">
    <property type="component" value="Unassembled WGS sequence"/>
</dbReference>
<feature type="transmembrane region" description="Helical" evidence="2">
    <location>
        <begin position="283"/>
        <end position="310"/>
    </location>
</feature>
<dbReference type="RefSeq" id="WP_006869122.1">
    <property type="nucleotide sequence ID" value="NZ_JH413793.1"/>
</dbReference>
<dbReference type="AlphaFoldDB" id="G9EIX5"/>
<evidence type="ECO:0000259" key="3">
    <source>
        <dbReference type="PROSITE" id="PS50076"/>
    </source>
</evidence>
<feature type="transmembrane region" description="Helical" evidence="2">
    <location>
        <begin position="227"/>
        <end position="247"/>
    </location>
</feature>
<gene>
    <name evidence="4" type="ORF">LDG_5132</name>
</gene>
<dbReference type="Pfam" id="PF00226">
    <property type="entry name" value="DnaJ"/>
    <property type="match status" value="1"/>
</dbReference>
<dbReference type="Gene3D" id="1.10.287.110">
    <property type="entry name" value="DnaJ domain"/>
    <property type="match status" value="1"/>
</dbReference>